<feature type="compositionally biased region" description="Low complexity" evidence="2">
    <location>
        <begin position="284"/>
        <end position="305"/>
    </location>
</feature>
<reference evidence="4" key="2">
    <citation type="submission" date="2023-05" db="EMBL/GenBank/DDBJ databases">
        <authorList>
            <consortium name="Lawrence Berkeley National Laboratory"/>
            <person name="Steindorff A."/>
            <person name="Hensen N."/>
            <person name="Bonometti L."/>
            <person name="Westerberg I."/>
            <person name="Brannstrom I.O."/>
            <person name="Guillou S."/>
            <person name="Cros-Aarteil S."/>
            <person name="Calhoun S."/>
            <person name="Haridas S."/>
            <person name="Kuo A."/>
            <person name="Mondo S."/>
            <person name="Pangilinan J."/>
            <person name="Riley R."/>
            <person name="Labutti K."/>
            <person name="Andreopoulos B."/>
            <person name="Lipzen A."/>
            <person name="Chen C."/>
            <person name="Yanf M."/>
            <person name="Daum C."/>
            <person name="Ng V."/>
            <person name="Clum A."/>
            <person name="Ohm R."/>
            <person name="Martin F."/>
            <person name="Silar P."/>
            <person name="Natvig D."/>
            <person name="Lalanne C."/>
            <person name="Gautier V."/>
            <person name="Ament-Velasquez S.L."/>
            <person name="Kruys A."/>
            <person name="Hutchinson M.I."/>
            <person name="Powell A.J."/>
            <person name="Barry K."/>
            <person name="Miller A.N."/>
            <person name="Grigoriev I.V."/>
            <person name="Debuchy R."/>
            <person name="Gladieux P."/>
            <person name="Thoren M.H."/>
            <person name="Johannesson H."/>
        </authorList>
    </citation>
    <scope>NUCLEOTIDE SEQUENCE</scope>
    <source>
        <strain evidence="4">CBS 532.94</strain>
    </source>
</reference>
<feature type="compositionally biased region" description="Low complexity" evidence="2">
    <location>
        <begin position="250"/>
        <end position="265"/>
    </location>
</feature>
<proteinExistence type="predicted"/>
<keyword evidence="1" id="KW-0175">Coiled coil</keyword>
<dbReference type="EMBL" id="MU860017">
    <property type="protein sequence ID" value="KAK4241771.1"/>
    <property type="molecule type" value="Genomic_DNA"/>
</dbReference>
<evidence type="ECO:0000256" key="2">
    <source>
        <dbReference type="SAM" id="MobiDB-lite"/>
    </source>
</evidence>
<organism evidence="4 5">
    <name type="scientific">Achaetomium macrosporum</name>
    <dbReference type="NCBI Taxonomy" id="79813"/>
    <lineage>
        <taxon>Eukaryota</taxon>
        <taxon>Fungi</taxon>
        <taxon>Dikarya</taxon>
        <taxon>Ascomycota</taxon>
        <taxon>Pezizomycotina</taxon>
        <taxon>Sordariomycetes</taxon>
        <taxon>Sordariomycetidae</taxon>
        <taxon>Sordariales</taxon>
        <taxon>Chaetomiaceae</taxon>
        <taxon>Achaetomium</taxon>
    </lineage>
</organism>
<keyword evidence="3" id="KW-0812">Transmembrane</keyword>
<feature type="region of interest" description="Disordered" evidence="2">
    <location>
        <begin position="680"/>
        <end position="733"/>
    </location>
</feature>
<feature type="region of interest" description="Disordered" evidence="2">
    <location>
        <begin position="581"/>
        <end position="619"/>
    </location>
</feature>
<reference evidence="4" key="1">
    <citation type="journal article" date="2023" name="Mol. Phylogenet. Evol.">
        <title>Genome-scale phylogeny and comparative genomics of the fungal order Sordariales.</title>
        <authorList>
            <person name="Hensen N."/>
            <person name="Bonometti L."/>
            <person name="Westerberg I."/>
            <person name="Brannstrom I.O."/>
            <person name="Guillou S."/>
            <person name="Cros-Aarteil S."/>
            <person name="Calhoun S."/>
            <person name="Haridas S."/>
            <person name="Kuo A."/>
            <person name="Mondo S."/>
            <person name="Pangilinan J."/>
            <person name="Riley R."/>
            <person name="LaButti K."/>
            <person name="Andreopoulos B."/>
            <person name="Lipzen A."/>
            <person name="Chen C."/>
            <person name="Yan M."/>
            <person name="Daum C."/>
            <person name="Ng V."/>
            <person name="Clum A."/>
            <person name="Steindorff A."/>
            <person name="Ohm R.A."/>
            <person name="Martin F."/>
            <person name="Silar P."/>
            <person name="Natvig D.O."/>
            <person name="Lalanne C."/>
            <person name="Gautier V."/>
            <person name="Ament-Velasquez S.L."/>
            <person name="Kruys A."/>
            <person name="Hutchinson M.I."/>
            <person name="Powell A.J."/>
            <person name="Barry K."/>
            <person name="Miller A.N."/>
            <person name="Grigoriev I.V."/>
            <person name="Debuchy R."/>
            <person name="Gladieux P."/>
            <person name="Hiltunen Thoren M."/>
            <person name="Johannesson H."/>
        </authorList>
    </citation>
    <scope>NUCLEOTIDE SEQUENCE</scope>
    <source>
        <strain evidence="4">CBS 532.94</strain>
    </source>
</reference>
<protein>
    <submittedName>
        <fullName evidence="4">Uncharacterized protein</fullName>
    </submittedName>
</protein>
<feature type="region of interest" description="Disordered" evidence="2">
    <location>
        <begin position="348"/>
        <end position="374"/>
    </location>
</feature>
<feature type="compositionally biased region" description="Polar residues" evidence="2">
    <location>
        <begin position="348"/>
        <end position="364"/>
    </location>
</feature>
<dbReference type="AlphaFoldDB" id="A0AAN7H9S7"/>
<keyword evidence="5" id="KW-1185">Reference proteome</keyword>
<feature type="region of interest" description="Disordered" evidence="2">
    <location>
        <begin position="216"/>
        <end position="309"/>
    </location>
</feature>
<keyword evidence="3" id="KW-0472">Membrane</keyword>
<keyword evidence="3" id="KW-1133">Transmembrane helix</keyword>
<feature type="compositionally biased region" description="Basic and acidic residues" evidence="2">
    <location>
        <begin position="365"/>
        <end position="374"/>
    </location>
</feature>
<feature type="transmembrane region" description="Helical" evidence="3">
    <location>
        <begin position="627"/>
        <end position="648"/>
    </location>
</feature>
<evidence type="ECO:0000313" key="4">
    <source>
        <dbReference type="EMBL" id="KAK4241771.1"/>
    </source>
</evidence>
<evidence type="ECO:0000256" key="3">
    <source>
        <dbReference type="SAM" id="Phobius"/>
    </source>
</evidence>
<comment type="caution">
    <text evidence="4">The sequence shown here is derived from an EMBL/GenBank/DDBJ whole genome shotgun (WGS) entry which is preliminary data.</text>
</comment>
<evidence type="ECO:0000313" key="5">
    <source>
        <dbReference type="Proteomes" id="UP001303760"/>
    </source>
</evidence>
<dbReference type="Proteomes" id="UP001303760">
    <property type="component" value="Unassembled WGS sequence"/>
</dbReference>
<sequence>MSSWPSEDWPGDSADGDQQGRPTDLTSLGIFSPRGQLVGITPEQTERALKLLSIPFDSLPQLPAFAPLFGYTTNWHKSQVAKAVVGASMDLRRVLTATEADALAYHRSRCCWKAAWSPPLALATTLYFTLRGRATLRFPFVTPDPARFNPNSFPTASRPFLTGLPAVRLWHVLRFGAYGIVCQFLVGGFVDSYAQTTYLMNVLADGRLKAIRDAMPTAKHQQRVPDADATRGMPGYERSGTIGSRPPPQRQQQQQQPQQAAPEPQGALQDDDSFLFDDASPVAPSQRQQPQQSSTGSTPSTGKGSAWDSVRRRAIEESAKERFEQFQDQMEQDRKNLDASLERLQQSLGVRGQQRTEQHTSPTSEQEKAYSREQAQKEFDAMLERERRGEGNSGGRIVNWPTMETSTSALASTTSPTPLVITSFPSVPLTTTFTRPNEGCGGIYLPDRPPLFMIDDRPSCLPSSFSTSDSSFFYSPGIACPSGYWTACYDTTGVASITTVTCCPTYGDISLSCVADPLTLSSWWETLFCTWIAPETGTVITTTDTRGKTAVGTAQVTGPGGINAYGVRMVYQSTDLLTSTSTSSSSASATTSTAASSSTAATVSSPAVSDSASSANSSSGLSTGAKAAIGVVVPLAVIGALILGLVCWRRRRQVSVSPEQDYAAAAPAGHHQLMDQPKPPAYYYGGPPQQQPHEMQGTWHLPELPSSRQAAAELPAESTESAPMYTSYYGHGK</sequence>
<accession>A0AAN7H9S7</accession>
<gene>
    <name evidence="4" type="ORF">C8A03DRAFT_12005</name>
</gene>
<feature type="region of interest" description="Disordered" evidence="2">
    <location>
        <begin position="1"/>
        <end position="30"/>
    </location>
</feature>
<name>A0AAN7H9S7_9PEZI</name>
<feature type="coiled-coil region" evidence="1">
    <location>
        <begin position="316"/>
        <end position="347"/>
    </location>
</feature>
<evidence type="ECO:0000256" key="1">
    <source>
        <dbReference type="SAM" id="Coils"/>
    </source>
</evidence>
<feature type="compositionally biased region" description="Low complexity" evidence="2">
    <location>
        <begin position="681"/>
        <end position="692"/>
    </location>
</feature>